<dbReference type="Pfam" id="PF02296">
    <property type="entry name" value="Alpha_adaptin_C"/>
    <property type="match status" value="1"/>
</dbReference>
<accession>A0A086QWM6</accession>
<dbReference type="AlphaFoldDB" id="A0A086QWM6"/>
<dbReference type="GO" id="GO:0030131">
    <property type="term" value="C:clathrin adaptor complex"/>
    <property type="evidence" value="ECO:0007669"/>
    <property type="project" value="InterPro"/>
</dbReference>
<dbReference type="GO" id="GO:0016192">
    <property type="term" value="P:vesicle-mediated transport"/>
    <property type="evidence" value="ECO:0007669"/>
    <property type="project" value="InterPro"/>
</dbReference>
<dbReference type="Gene3D" id="3.30.310.10">
    <property type="entry name" value="TATA-Binding Protein"/>
    <property type="match status" value="1"/>
</dbReference>
<gene>
    <name evidence="2" type="ORF">TGMAS_272600B</name>
</gene>
<evidence type="ECO:0000313" key="2">
    <source>
        <dbReference type="EMBL" id="KFH17008.1"/>
    </source>
</evidence>
<dbReference type="GO" id="GO:0006886">
    <property type="term" value="P:intracellular protein transport"/>
    <property type="evidence" value="ECO:0007669"/>
    <property type="project" value="InterPro"/>
</dbReference>
<dbReference type="Proteomes" id="UP000028821">
    <property type="component" value="Unassembled WGS sequence"/>
</dbReference>
<dbReference type="EMBL" id="AEXC02000419">
    <property type="protein sequence ID" value="KFH17008.1"/>
    <property type="molecule type" value="Genomic_DNA"/>
</dbReference>
<feature type="domain" description="Clathrin adaptor alpha-adaptin appendage C-terminal subdomain" evidence="1">
    <location>
        <begin position="46"/>
        <end position="164"/>
    </location>
</feature>
<proteinExistence type="predicted"/>
<dbReference type="InterPro" id="IPR009028">
    <property type="entry name" value="Coatomer/calthrin_app_sub_C"/>
</dbReference>
<reference evidence="2 3" key="1">
    <citation type="submission" date="2014-04" db="EMBL/GenBank/DDBJ databases">
        <authorList>
            <person name="Sibley D."/>
            <person name="Venepally P."/>
            <person name="Karamycheva S."/>
            <person name="Hadjithomas M."/>
            <person name="Khan A."/>
            <person name="Brunk B."/>
            <person name="Roos D."/>
            <person name="Caler E."/>
            <person name="Lorenzi H."/>
        </authorList>
    </citation>
    <scope>NUCLEOTIDE SEQUENCE [LARGE SCALE GENOMIC DNA]</scope>
    <source>
        <strain evidence="2 3">MAS</strain>
    </source>
</reference>
<evidence type="ECO:0000313" key="3">
    <source>
        <dbReference type="Proteomes" id="UP000028821"/>
    </source>
</evidence>
<name>A0A086QWM6_TOXGO</name>
<evidence type="ECO:0000259" key="1">
    <source>
        <dbReference type="Pfam" id="PF02296"/>
    </source>
</evidence>
<organism evidence="2 3">
    <name type="scientific">Toxoplasma gondii MAS</name>
    <dbReference type="NCBI Taxonomy" id="943118"/>
    <lineage>
        <taxon>Eukaryota</taxon>
        <taxon>Sar</taxon>
        <taxon>Alveolata</taxon>
        <taxon>Apicomplexa</taxon>
        <taxon>Conoidasida</taxon>
        <taxon>Coccidia</taxon>
        <taxon>Eucoccidiorida</taxon>
        <taxon>Eimeriorina</taxon>
        <taxon>Sarcocystidae</taxon>
        <taxon>Toxoplasma</taxon>
    </lineage>
</organism>
<dbReference type="InterPro" id="IPR003164">
    <property type="entry name" value="Clathrin_a-adaptin_app_sub_C"/>
</dbReference>
<dbReference type="VEuPathDB" id="ToxoDB:TGMAS_272600B"/>
<dbReference type="SUPFAM" id="SSF55711">
    <property type="entry name" value="Subdomain of clathrin and coatomer appendage domain"/>
    <property type="match status" value="1"/>
</dbReference>
<dbReference type="InterPro" id="IPR012295">
    <property type="entry name" value="TBP_dom_sf"/>
</dbReference>
<sequence length="182" mass="20128">MNAVECRQMRVSFVAENALSFFRLCRLADNTPRSVEVTLPIAVTKFMEGREMGAEEFFVFWKNERFVLKETSCVLNLHSRFRGSLLAVAQASQLGRALSLCRNVDPNPENLVLAGAFPPSVCDQAIPLSIALVRLEIGRGRHHGKCRLVVRSDCHVLSQGIRDLISLQVATPQPAPLPLSSS</sequence>
<protein>
    <submittedName>
        <fullName evidence="2">Adaptin c-terminal domain-containing protein</fullName>
    </submittedName>
</protein>
<comment type="caution">
    <text evidence="2">The sequence shown here is derived from an EMBL/GenBank/DDBJ whole genome shotgun (WGS) entry which is preliminary data.</text>
</comment>